<gene>
    <name evidence="1" type="ORF">D7X32_06265</name>
</gene>
<dbReference type="EMBL" id="RAWE01000013">
    <property type="protein sequence ID" value="RKH06083.1"/>
    <property type="molecule type" value="Genomic_DNA"/>
</dbReference>
<dbReference type="OrthoDB" id="9779968at2"/>
<dbReference type="InterPro" id="IPR019546">
    <property type="entry name" value="TAT_signal_bac_arc"/>
</dbReference>
<evidence type="ECO:0000313" key="2">
    <source>
        <dbReference type="Proteomes" id="UP000268313"/>
    </source>
</evidence>
<name>A0A3A8KD47_9BACT</name>
<organism evidence="1 2">
    <name type="scientific">Corallococcus carmarthensis</name>
    <dbReference type="NCBI Taxonomy" id="2316728"/>
    <lineage>
        <taxon>Bacteria</taxon>
        <taxon>Pseudomonadati</taxon>
        <taxon>Myxococcota</taxon>
        <taxon>Myxococcia</taxon>
        <taxon>Myxococcales</taxon>
        <taxon>Cystobacterineae</taxon>
        <taxon>Myxococcaceae</taxon>
        <taxon>Corallococcus</taxon>
    </lineage>
</organism>
<reference evidence="2" key="1">
    <citation type="submission" date="2018-09" db="EMBL/GenBank/DDBJ databases">
        <authorList>
            <person name="Livingstone P.G."/>
            <person name="Whitworth D.E."/>
        </authorList>
    </citation>
    <scope>NUCLEOTIDE SEQUENCE [LARGE SCALE GENOMIC DNA]</scope>
    <source>
        <strain evidence="2">CA043D</strain>
    </source>
</reference>
<dbReference type="Proteomes" id="UP000268313">
    <property type="component" value="Unassembled WGS sequence"/>
</dbReference>
<dbReference type="InterPro" id="IPR010869">
    <property type="entry name" value="DUF1501"/>
</dbReference>
<dbReference type="InterPro" id="IPR006311">
    <property type="entry name" value="TAT_signal"/>
</dbReference>
<proteinExistence type="predicted"/>
<dbReference type="PANTHER" id="PTHR43737">
    <property type="entry name" value="BLL7424 PROTEIN"/>
    <property type="match status" value="1"/>
</dbReference>
<dbReference type="PANTHER" id="PTHR43737:SF1">
    <property type="entry name" value="DUF1501 DOMAIN-CONTAINING PROTEIN"/>
    <property type="match status" value="1"/>
</dbReference>
<dbReference type="NCBIfam" id="TIGR01409">
    <property type="entry name" value="TAT_signal_seq"/>
    <property type="match status" value="1"/>
</dbReference>
<protein>
    <submittedName>
        <fullName evidence="1">DUF1501 domain-containing protein</fullName>
    </submittedName>
</protein>
<keyword evidence="2" id="KW-1185">Reference proteome</keyword>
<dbReference type="AlphaFoldDB" id="A0A3A8KD47"/>
<dbReference type="PROSITE" id="PS51318">
    <property type="entry name" value="TAT"/>
    <property type="match status" value="1"/>
</dbReference>
<dbReference type="RefSeq" id="WP_120601581.1">
    <property type="nucleotide sequence ID" value="NZ_JABFJX010000030.1"/>
</dbReference>
<accession>A0A3A8KD47</accession>
<evidence type="ECO:0000313" key="1">
    <source>
        <dbReference type="EMBL" id="RKH06083.1"/>
    </source>
</evidence>
<sequence>MTARLSRRQLLQALGVTGAGLVLAPSFLARAWAASPGDAPARRALVTVFLRGGADGLSLVPPVEDDAYQRARPTLALKFQGEHAALKLTSPFGLHPALGALMPLWSEGKLAVLPGVGLPIAPRSHFDAQDFLESGTPGRKSTADGWLNRALLDAKDDAPLRAVALQPTLPRALYGNAGALAMGRLEDFRLRTGRQHGDARQGFSALYSGAVDQALKGAGADAFEAMSKLDGARLAKLPTTPGVTYPLTPLARRLQDIARLIKGDVGLEVAATEMGGWDTHVAQGVAQGAFAKRCDELGNALAAFAADLGPKLDAVTVLVMTEFGRTVKENGNQGTDHGVGGVMFALGGGVKGGMHGRFEALTVDRLQDGRDVPSWTDVRAPLAEALRACRPGADLSKVFPGYLEDSVLGMFT</sequence>
<dbReference type="Pfam" id="PF07394">
    <property type="entry name" value="DUF1501"/>
    <property type="match status" value="1"/>
</dbReference>
<comment type="caution">
    <text evidence="1">The sequence shown here is derived from an EMBL/GenBank/DDBJ whole genome shotgun (WGS) entry which is preliminary data.</text>
</comment>